<protein>
    <submittedName>
        <fullName evidence="2">Uncharacterized protein</fullName>
    </submittedName>
</protein>
<feature type="region of interest" description="Disordered" evidence="1">
    <location>
        <begin position="1"/>
        <end position="37"/>
    </location>
</feature>
<gene>
    <name evidence="2" type="ORF">PCOR1329_LOCUS77277</name>
</gene>
<dbReference type="EMBL" id="CAUYUJ010020679">
    <property type="protein sequence ID" value="CAK0899844.1"/>
    <property type="molecule type" value="Genomic_DNA"/>
</dbReference>
<sequence length="452" mass="47398">MVQAAAPRTGGGGLHRSASVPAGLRPRARGSQRGGRASPRLAEGVLLVARQAGSCAASAWEPFHFRRHGDGCISFKPATRPGTVEESEELFLNADWRRPVVAAAWRSFVPGAGVGTARSVSGEALSCSGASGDGDALYPFSLTYAPLQGGPGEEEQLPTQRRTLMLAAGDSRTRDTWLASFSGKPLPSGARGVAPTPTPAPRASARAPTAAETAKAPWRRKPRRPGVDKLVAALPRLRQSAVTCPGGFGMLGSRPALAPEGERQRLSPGDGNLWASYSDFAVVRELYDGYAADPLAAPEKTMPRAGTAVGGGSLDAGPDDFLGRYLDRQAEIEGLLKQRPARRFPPSLAASPVGGRPGDDAGVVDRLLPAAPAAEAGALDGVLTRPLRLERKTSNLRLDGEVLRNDEWSGGAMFVPPDAQNFRFTVVPLDELDTRPVFIGIAPADAAHHSPS</sequence>
<evidence type="ECO:0000313" key="2">
    <source>
        <dbReference type="EMBL" id="CAK0899844.1"/>
    </source>
</evidence>
<organism evidence="2 3">
    <name type="scientific">Prorocentrum cordatum</name>
    <dbReference type="NCBI Taxonomy" id="2364126"/>
    <lineage>
        <taxon>Eukaryota</taxon>
        <taxon>Sar</taxon>
        <taxon>Alveolata</taxon>
        <taxon>Dinophyceae</taxon>
        <taxon>Prorocentrales</taxon>
        <taxon>Prorocentraceae</taxon>
        <taxon>Prorocentrum</taxon>
    </lineage>
</organism>
<evidence type="ECO:0000313" key="3">
    <source>
        <dbReference type="Proteomes" id="UP001189429"/>
    </source>
</evidence>
<dbReference type="Proteomes" id="UP001189429">
    <property type="component" value="Unassembled WGS sequence"/>
</dbReference>
<feature type="compositionally biased region" description="Low complexity" evidence="1">
    <location>
        <begin position="190"/>
        <end position="216"/>
    </location>
</feature>
<comment type="caution">
    <text evidence="2">The sequence shown here is derived from an EMBL/GenBank/DDBJ whole genome shotgun (WGS) entry which is preliminary data.</text>
</comment>
<proteinExistence type="predicted"/>
<reference evidence="2" key="1">
    <citation type="submission" date="2023-10" db="EMBL/GenBank/DDBJ databases">
        <authorList>
            <person name="Chen Y."/>
            <person name="Shah S."/>
            <person name="Dougan E. K."/>
            <person name="Thang M."/>
            <person name="Chan C."/>
        </authorList>
    </citation>
    <scope>NUCLEOTIDE SEQUENCE [LARGE SCALE GENOMIC DNA]</scope>
</reference>
<feature type="region of interest" description="Disordered" evidence="1">
    <location>
        <begin position="182"/>
        <end position="223"/>
    </location>
</feature>
<name>A0ABN9XNW0_9DINO</name>
<keyword evidence="3" id="KW-1185">Reference proteome</keyword>
<evidence type="ECO:0000256" key="1">
    <source>
        <dbReference type="SAM" id="MobiDB-lite"/>
    </source>
</evidence>
<accession>A0ABN9XNW0</accession>